<protein>
    <submittedName>
        <fullName evidence="1">Uncharacterized protein</fullName>
    </submittedName>
</protein>
<dbReference type="AlphaFoldDB" id="A0A5N5SWL3"/>
<comment type="caution">
    <text evidence="1">The sequence shown here is derived from an EMBL/GenBank/DDBJ whole genome shotgun (WGS) entry which is preliminary data.</text>
</comment>
<gene>
    <name evidence="1" type="ORF">Anas_02883</name>
</gene>
<reference evidence="1 2" key="1">
    <citation type="journal article" date="2019" name="PLoS Biol.">
        <title>Sex chromosomes control vertical transmission of feminizing Wolbachia symbionts in an isopod.</title>
        <authorList>
            <person name="Becking T."/>
            <person name="Chebbi M.A."/>
            <person name="Giraud I."/>
            <person name="Moumen B."/>
            <person name="Laverre T."/>
            <person name="Caubet Y."/>
            <person name="Peccoud J."/>
            <person name="Gilbert C."/>
            <person name="Cordaux R."/>
        </authorList>
    </citation>
    <scope>NUCLEOTIDE SEQUENCE [LARGE SCALE GENOMIC DNA]</scope>
    <source>
        <strain evidence="1">ANa2</strain>
        <tissue evidence="1">Whole body excluding digestive tract and cuticle</tissue>
    </source>
</reference>
<organism evidence="1 2">
    <name type="scientific">Armadillidium nasatum</name>
    <dbReference type="NCBI Taxonomy" id="96803"/>
    <lineage>
        <taxon>Eukaryota</taxon>
        <taxon>Metazoa</taxon>
        <taxon>Ecdysozoa</taxon>
        <taxon>Arthropoda</taxon>
        <taxon>Crustacea</taxon>
        <taxon>Multicrustacea</taxon>
        <taxon>Malacostraca</taxon>
        <taxon>Eumalacostraca</taxon>
        <taxon>Peracarida</taxon>
        <taxon>Isopoda</taxon>
        <taxon>Oniscidea</taxon>
        <taxon>Crinocheta</taxon>
        <taxon>Armadillidiidae</taxon>
        <taxon>Armadillidium</taxon>
    </lineage>
</organism>
<name>A0A5N5SWL3_9CRUS</name>
<proteinExistence type="predicted"/>
<evidence type="ECO:0000313" key="2">
    <source>
        <dbReference type="Proteomes" id="UP000326759"/>
    </source>
</evidence>
<dbReference type="EMBL" id="SEYY01019132">
    <property type="protein sequence ID" value="KAB7498616.1"/>
    <property type="molecule type" value="Genomic_DNA"/>
</dbReference>
<dbReference type="Proteomes" id="UP000326759">
    <property type="component" value="Unassembled WGS sequence"/>
</dbReference>
<dbReference type="OrthoDB" id="10513792at2759"/>
<evidence type="ECO:0000313" key="1">
    <source>
        <dbReference type="EMBL" id="KAB7498616.1"/>
    </source>
</evidence>
<keyword evidence="2" id="KW-1185">Reference proteome</keyword>
<accession>A0A5N5SWL3</accession>
<sequence length="111" mass="13129">MNSLIIFLTSVEHATFVFKNIYIRGFPTTTLTTILFFSMMAEGGNDFLGIILKLKALYVKRKLKYMKKKRIHVYWHYLTDTDAYKTLLIQSTIEFDMQIIYQHRVPVPKIC</sequence>